<keyword evidence="1" id="KW-0175">Coiled coil</keyword>
<dbReference type="PANTHER" id="PTHR34400">
    <property type="match status" value="1"/>
</dbReference>
<name>A0A9P5ZDJ9_9AGAR</name>
<keyword evidence="4" id="KW-1185">Reference proteome</keyword>
<protein>
    <recommendedName>
        <fullName evidence="2">Iminophenyl-pyruvate dimer synthase domain-containing protein</fullName>
    </recommendedName>
</protein>
<dbReference type="Pfam" id="PF12902">
    <property type="entry name" value="Ferritin-like"/>
    <property type="match status" value="1"/>
</dbReference>
<evidence type="ECO:0000313" key="3">
    <source>
        <dbReference type="EMBL" id="KAF9483976.1"/>
    </source>
</evidence>
<dbReference type="Gene3D" id="1.20.1260.10">
    <property type="match status" value="1"/>
</dbReference>
<accession>A0A9P5ZDJ9</accession>
<dbReference type="InterPro" id="IPR026820">
    <property type="entry name" value="VioB/RebD_dom"/>
</dbReference>
<sequence length="489" mass="54904">MAKNWHKLGFIVKRPSTGPEPIFIETQRQDPHGEEAKKPEVVPHFRNRYRLVFPSPPPKSRPIDSLDKLKEHLQAAMAVELSTIPLYLFAMYSVKTPEKYVNDPRYYDPIVGAIRGVIAEEMLHLSLAGNILRAIGGTPRVYDVVPKYPAPMLGHSPKLELNLRGLNAKQLETFLEIELPAHKDAQPEADKYQTLGQFYKAIEEGLEYLNKKDPKLFDTTTAGYQFAPGLGYQAKIRDAGGSVIVTDIDSAKLAVQYIVDQGEGFDTGVEFADPDQLEKAHYYVFKDLLDQINADPTTWETYPVRKNPNTVDYYDEDKKIYHVSLAFDAAYCFLLKTIEKLWTVEKSDDRHQLVLGNMFGIMMGVLPPLARFLAQQPIGNKGEHAAAAFNYYYFDDSKSALAQLQEEMDAAINAYVGVTEETPDQVPVHDYGAILENLLPIKASIDSLLDLDSFQKLPTAPLKKYRVGNVQSRGANGFGPYTQAALGRR</sequence>
<dbReference type="OrthoDB" id="3253404at2759"/>
<feature type="coiled-coil region" evidence="1">
    <location>
        <begin position="394"/>
        <end position="421"/>
    </location>
</feature>
<evidence type="ECO:0000259" key="2">
    <source>
        <dbReference type="Pfam" id="PF12902"/>
    </source>
</evidence>
<comment type="caution">
    <text evidence="3">The sequence shown here is derived from an EMBL/GenBank/DDBJ whole genome shotgun (WGS) entry which is preliminary data.</text>
</comment>
<dbReference type="EMBL" id="MU155148">
    <property type="protein sequence ID" value="KAF9483976.1"/>
    <property type="molecule type" value="Genomic_DNA"/>
</dbReference>
<evidence type="ECO:0000313" key="4">
    <source>
        <dbReference type="Proteomes" id="UP000807469"/>
    </source>
</evidence>
<dbReference type="AlphaFoldDB" id="A0A9P5ZDJ9"/>
<dbReference type="Proteomes" id="UP000807469">
    <property type="component" value="Unassembled WGS sequence"/>
</dbReference>
<feature type="domain" description="Iminophenyl-pyruvate dimer synthase" evidence="2">
    <location>
        <begin position="73"/>
        <end position="289"/>
    </location>
</feature>
<proteinExistence type="predicted"/>
<reference evidence="3" key="1">
    <citation type="submission" date="2020-11" db="EMBL/GenBank/DDBJ databases">
        <authorList>
            <consortium name="DOE Joint Genome Institute"/>
            <person name="Ahrendt S."/>
            <person name="Riley R."/>
            <person name="Andreopoulos W."/>
            <person name="Labutti K."/>
            <person name="Pangilinan J."/>
            <person name="Ruiz-Duenas F.J."/>
            <person name="Barrasa J.M."/>
            <person name="Sanchez-Garcia M."/>
            <person name="Camarero S."/>
            <person name="Miyauchi S."/>
            <person name="Serrano A."/>
            <person name="Linde D."/>
            <person name="Babiker R."/>
            <person name="Drula E."/>
            <person name="Ayuso-Fernandez I."/>
            <person name="Pacheco R."/>
            <person name="Padilla G."/>
            <person name="Ferreira P."/>
            <person name="Barriuso J."/>
            <person name="Kellner H."/>
            <person name="Castanera R."/>
            <person name="Alfaro M."/>
            <person name="Ramirez L."/>
            <person name="Pisabarro A.G."/>
            <person name="Kuo A."/>
            <person name="Tritt A."/>
            <person name="Lipzen A."/>
            <person name="He G."/>
            <person name="Yan M."/>
            <person name="Ng V."/>
            <person name="Cullen D."/>
            <person name="Martin F."/>
            <person name="Rosso M.-N."/>
            <person name="Henrissat B."/>
            <person name="Hibbett D."/>
            <person name="Martinez A.T."/>
            <person name="Grigoriev I.V."/>
        </authorList>
    </citation>
    <scope>NUCLEOTIDE SEQUENCE</scope>
    <source>
        <strain evidence="3">CIRM-BRFM 674</strain>
    </source>
</reference>
<dbReference type="PANTHER" id="PTHR34400:SF4">
    <property type="entry name" value="MEMBRANE PROTEIN"/>
    <property type="match status" value="1"/>
</dbReference>
<gene>
    <name evidence="3" type="ORF">BDN70DRAFT_873112</name>
</gene>
<organism evidence="3 4">
    <name type="scientific">Pholiota conissans</name>
    <dbReference type="NCBI Taxonomy" id="109636"/>
    <lineage>
        <taxon>Eukaryota</taxon>
        <taxon>Fungi</taxon>
        <taxon>Dikarya</taxon>
        <taxon>Basidiomycota</taxon>
        <taxon>Agaricomycotina</taxon>
        <taxon>Agaricomycetes</taxon>
        <taxon>Agaricomycetidae</taxon>
        <taxon>Agaricales</taxon>
        <taxon>Agaricineae</taxon>
        <taxon>Strophariaceae</taxon>
        <taxon>Pholiota</taxon>
    </lineage>
</organism>
<dbReference type="InterPro" id="IPR012347">
    <property type="entry name" value="Ferritin-like"/>
</dbReference>
<evidence type="ECO:0000256" key="1">
    <source>
        <dbReference type="SAM" id="Coils"/>
    </source>
</evidence>